<evidence type="ECO:0000256" key="2">
    <source>
        <dbReference type="ARBA" id="ARBA00004141"/>
    </source>
</evidence>
<reference evidence="15 16" key="1">
    <citation type="submission" date="2013-02" db="EMBL/GenBank/DDBJ databases">
        <title>Genome sequence of Clostridium saccharoperbutylacetonicum N1-4(HMT).</title>
        <authorList>
            <person name="Poehlein A."/>
            <person name="Daniel R."/>
        </authorList>
    </citation>
    <scope>NUCLEOTIDE SEQUENCE [LARGE SCALE GENOMIC DNA]</scope>
    <source>
        <strain evidence="16">N1-4(HMT)</strain>
    </source>
</reference>
<dbReference type="InterPro" id="IPR000462">
    <property type="entry name" value="CDP-OH_P_trans"/>
</dbReference>
<dbReference type="KEGG" id="csr:Cspa_c30440"/>
<evidence type="ECO:0000256" key="8">
    <source>
        <dbReference type="ARBA" id="ARBA00023098"/>
    </source>
</evidence>
<keyword evidence="5 13" id="KW-0808">Transferase</keyword>
<feature type="transmembrane region" description="Helical" evidence="14">
    <location>
        <begin position="12"/>
        <end position="30"/>
    </location>
</feature>
<evidence type="ECO:0000256" key="3">
    <source>
        <dbReference type="ARBA" id="ARBA00010441"/>
    </source>
</evidence>
<dbReference type="PROSITE" id="PS00379">
    <property type="entry name" value="CDP_ALCOHOL_P_TRANSF"/>
    <property type="match status" value="1"/>
</dbReference>
<sequence length="198" mass="22735">MKLIKYVPNTISLTRIIMCIFFVNGIISQYNNGQDNTHTLFILFFMICISDFLDGKIARKTNSVSVLGAKLDVFADLFYITVSYIALVSFKIIPIWFLLFIIFKFSEFVLTSKFIKNNIKLSDKPFVFDKVGRIVSATFLIIPGIVCISKCLNVHYINSIFSCILSMIFIAGMYSSYSRIKDCFKIYKLNNNLERGKL</sequence>
<comment type="subcellular location">
    <subcellularLocation>
        <location evidence="2">Membrane</location>
        <topology evidence="2">Multi-pass membrane protein</topology>
    </subcellularLocation>
</comment>
<evidence type="ECO:0000256" key="7">
    <source>
        <dbReference type="ARBA" id="ARBA00022989"/>
    </source>
</evidence>
<dbReference type="RefSeq" id="WP_015393124.1">
    <property type="nucleotide sequence ID" value="NC_020291.1"/>
</dbReference>
<keyword evidence="9 14" id="KW-0472">Membrane</keyword>
<evidence type="ECO:0000256" key="4">
    <source>
        <dbReference type="ARBA" id="ARBA00022516"/>
    </source>
</evidence>
<dbReference type="AlphaFoldDB" id="M1LUQ4"/>
<dbReference type="InterPro" id="IPR043130">
    <property type="entry name" value="CDP-OH_PTrfase_TM_dom"/>
</dbReference>
<dbReference type="Proteomes" id="UP000011728">
    <property type="component" value="Chromosome"/>
</dbReference>
<dbReference type="InterPro" id="IPR004570">
    <property type="entry name" value="Phosphatidylglycerol_P_synth"/>
</dbReference>
<dbReference type="Gene3D" id="1.20.120.1760">
    <property type="match status" value="1"/>
</dbReference>
<evidence type="ECO:0000256" key="6">
    <source>
        <dbReference type="ARBA" id="ARBA00022692"/>
    </source>
</evidence>
<accession>M1LUQ4</accession>
<comment type="function">
    <text evidence="1">This protein catalyzes the committed step to the synthesis of the acidic phospholipids.</text>
</comment>
<protein>
    <recommendedName>
        <fullName evidence="12">Phosphatidylglycerophosphate synthase</fullName>
    </recommendedName>
</protein>
<feature type="transmembrane region" description="Helical" evidence="14">
    <location>
        <begin position="155"/>
        <end position="177"/>
    </location>
</feature>
<comment type="similarity">
    <text evidence="3 13">Belongs to the CDP-alcohol phosphatidyltransferase class-I family.</text>
</comment>
<feature type="transmembrane region" description="Helical" evidence="14">
    <location>
        <begin position="131"/>
        <end position="149"/>
    </location>
</feature>
<keyword evidence="6 14" id="KW-0812">Transmembrane</keyword>
<dbReference type="PANTHER" id="PTHR14269">
    <property type="entry name" value="CDP-DIACYLGLYCEROL--GLYCEROL-3-PHOSPHATE 3-PHOSPHATIDYLTRANSFERASE-RELATED"/>
    <property type="match status" value="1"/>
</dbReference>
<dbReference type="Pfam" id="PF01066">
    <property type="entry name" value="CDP-OH_P_transf"/>
    <property type="match status" value="1"/>
</dbReference>
<keyword evidence="8" id="KW-0443">Lipid metabolism</keyword>
<dbReference type="eggNOG" id="COG0558">
    <property type="taxonomic scope" value="Bacteria"/>
</dbReference>
<dbReference type="GO" id="GO:0006655">
    <property type="term" value="P:phosphatidylglycerol biosynthetic process"/>
    <property type="evidence" value="ECO:0007669"/>
    <property type="project" value="UniProtKB-UniPathway"/>
</dbReference>
<keyword evidence="7 14" id="KW-1133">Transmembrane helix</keyword>
<proteinExistence type="inferred from homology"/>
<evidence type="ECO:0000256" key="9">
    <source>
        <dbReference type="ARBA" id="ARBA00023136"/>
    </source>
</evidence>
<evidence type="ECO:0000256" key="10">
    <source>
        <dbReference type="ARBA" id="ARBA00023209"/>
    </source>
</evidence>
<evidence type="ECO:0000256" key="11">
    <source>
        <dbReference type="ARBA" id="ARBA00023264"/>
    </source>
</evidence>
<dbReference type="UniPathway" id="UPA00084">
    <property type="reaction ID" value="UER00503"/>
</dbReference>
<evidence type="ECO:0000313" key="16">
    <source>
        <dbReference type="Proteomes" id="UP000011728"/>
    </source>
</evidence>
<dbReference type="InterPro" id="IPR050324">
    <property type="entry name" value="CDP-alcohol_PTase-I"/>
</dbReference>
<evidence type="ECO:0000256" key="13">
    <source>
        <dbReference type="RuleBase" id="RU003750"/>
    </source>
</evidence>
<gene>
    <name evidence="15" type="ORF">Cspa_c30440</name>
</gene>
<evidence type="ECO:0000256" key="12">
    <source>
        <dbReference type="ARBA" id="ARBA00033018"/>
    </source>
</evidence>
<name>M1LUQ4_9CLOT</name>
<dbReference type="EMBL" id="CP004121">
    <property type="protein sequence ID" value="AGF56805.1"/>
    <property type="molecule type" value="Genomic_DNA"/>
</dbReference>
<keyword evidence="10" id="KW-0594">Phospholipid biosynthesis</keyword>
<dbReference type="PATRIC" id="fig|931276.5.peg.3061"/>
<dbReference type="InterPro" id="IPR048254">
    <property type="entry name" value="CDP_ALCOHOL_P_TRANSF_CS"/>
</dbReference>
<evidence type="ECO:0000256" key="1">
    <source>
        <dbReference type="ARBA" id="ARBA00003973"/>
    </source>
</evidence>
<dbReference type="GO" id="GO:0016020">
    <property type="term" value="C:membrane"/>
    <property type="evidence" value="ECO:0007669"/>
    <property type="project" value="UniProtKB-SubCell"/>
</dbReference>
<keyword evidence="11" id="KW-1208">Phospholipid metabolism</keyword>
<organism evidence="15 16">
    <name type="scientific">Clostridium saccharoperbutylacetonicum N1-4(HMT)</name>
    <dbReference type="NCBI Taxonomy" id="931276"/>
    <lineage>
        <taxon>Bacteria</taxon>
        <taxon>Bacillati</taxon>
        <taxon>Bacillota</taxon>
        <taxon>Clostridia</taxon>
        <taxon>Eubacteriales</taxon>
        <taxon>Clostridiaceae</taxon>
        <taxon>Clostridium</taxon>
    </lineage>
</organism>
<dbReference type="PIRSF" id="PIRSF000847">
    <property type="entry name" value="Phos_ph_gly_syn"/>
    <property type="match status" value="1"/>
</dbReference>
<keyword evidence="16" id="KW-1185">Reference proteome</keyword>
<dbReference type="GO" id="GO:0008444">
    <property type="term" value="F:CDP-diacylglycerol-glycerol-3-phosphate 3-phosphatidyltransferase activity"/>
    <property type="evidence" value="ECO:0007669"/>
    <property type="project" value="InterPro"/>
</dbReference>
<dbReference type="HOGENOM" id="CLU_110585_0_0_9"/>
<evidence type="ECO:0000313" key="15">
    <source>
        <dbReference type="EMBL" id="AGF56805.1"/>
    </source>
</evidence>
<evidence type="ECO:0000256" key="14">
    <source>
        <dbReference type="SAM" id="Phobius"/>
    </source>
</evidence>
<dbReference type="STRING" id="36745.CLSAP_27810"/>
<evidence type="ECO:0000256" key="5">
    <source>
        <dbReference type="ARBA" id="ARBA00022679"/>
    </source>
</evidence>
<feature type="transmembrane region" description="Helical" evidence="14">
    <location>
        <begin position="36"/>
        <end position="53"/>
    </location>
</feature>
<keyword evidence="4" id="KW-0444">Lipid biosynthesis</keyword>